<dbReference type="Proteomes" id="UP000887565">
    <property type="component" value="Unplaced"/>
</dbReference>
<evidence type="ECO:0000313" key="2">
    <source>
        <dbReference type="WBParaSite" id="nRc.2.0.1.t33700-RA"/>
    </source>
</evidence>
<keyword evidence="1" id="KW-1185">Reference proteome</keyword>
<name>A0A915K4L3_ROMCU</name>
<dbReference type="WBParaSite" id="nRc.2.0.1.t33700-RA">
    <property type="protein sequence ID" value="nRc.2.0.1.t33700-RA"/>
    <property type="gene ID" value="nRc.2.0.1.g33700"/>
</dbReference>
<reference evidence="2" key="1">
    <citation type="submission" date="2022-11" db="UniProtKB">
        <authorList>
            <consortium name="WormBaseParasite"/>
        </authorList>
    </citation>
    <scope>IDENTIFICATION</scope>
</reference>
<accession>A0A915K4L3</accession>
<evidence type="ECO:0000313" key="1">
    <source>
        <dbReference type="Proteomes" id="UP000887565"/>
    </source>
</evidence>
<sequence length="61" mass="6860">MQIADGQMLTLFNSLVACGTIVKNEAIITTFYKLKILETFQHLLLLSTFITLFSSYTAKTI</sequence>
<protein>
    <submittedName>
        <fullName evidence="2">Uncharacterized protein</fullName>
    </submittedName>
</protein>
<dbReference type="AlphaFoldDB" id="A0A915K4L3"/>
<proteinExistence type="predicted"/>
<organism evidence="1 2">
    <name type="scientific">Romanomermis culicivorax</name>
    <name type="common">Nematode worm</name>
    <dbReference type="NCBI Taxonomy" id="13658"/>
    <lineage>
        <taxon>Eukaryota</taxon>
        <taxon>Metazoa</taxon>
        <taxon>Ecdysozoa</taxon>
        <taxon>Nematoda</taxon>
        <taxon>Enoplea</taxon>
        <taxon>Dorylaimia</taxon>
        <taxon>Mermithida</taxon>
        <taxon>Mermithoidea</taxon>
        <taxon>Mermithidae</taxon>
        <taxon>Romanomermis</taxon>
    </lineage>
</organism>